<dbReference type="InterPro" id="IPR013328">
    <property type="entry name" value="6PGD_dom2"/>
</dbReference>
<gene>
    <name evidence="5" type="ORF">KP509_17G023100</name>
</gene>
<dbReference type="PANTHER" id="PTHR43060">
    <property type="entry name" value="3-HYDROXYISOBUTYRATE DEHYDROGENASE-LIKE 1, MITOCHONDRIAL-RELATED"/>
    <property type="match status" value="1"/>
</dbReference>
<dbReference type="GO" id="GO:0016491">
    <property type="term" value="F:oxidoreductase activity"/>
    <property type="evidence" value="ECO:0007669"/>
    <property type="project" value="UniProtKB-KW"/>
</dbReference>
<dbReference type="Pfam" id="PF14833">
    <property type="entry name" value="NAD_binding_11"/>
    <property type="match status" value="1"/>
</dbReference>
<dbReference type="Gene3D" id="3.40.50.720">
    <property type="entry name" value="NAD(P)-binding Rossmann-like Domain"/>
    <property type="match status" value="1"/>
</dbReference>
<evidence type="ECO:0008006" key="7">
    <source>
        <dbReference type="Google" id="ProtNLM"/>
    </source>
</evidence>
<dbReference type="SUPFAM" id="SSF51735">
    <property type="entry name" value="NAD(P)-binding Rossmann-fold domains"/>
    <property type="match status" value="1"/>
</dbReference>
<name>A0A8T2SXL9_CERRI</name>
<dbReference type="PANTHER" id="PTHR43060:SF17">
    <property type="entry name" value="L-THREONATE DEHYDROGENASE"/>
    <property type="match status" value="1"/>
</dbReference>
<accession>A0A8T2SXL9</accession>
<feature type="domain" description="6-phosphogluconate dehydrogenase NADP-binding" evidence="3">
    <location>
        <begin position="8"/>
        <end position="155"/>
    </location>
</feature>
<keyword evidence="1" id="KW-0560">Oxidoreductase</keyword>
<dbReference type="InterPro" id="IPR036291">
    <property type="entry name" value="NAD(P)-bd_dom_sf"/>
</dbReference>
<dbReference type="Gene3D" id="1.10.1040.10">
    <property type="entry name" value="N-(1-d-carboxylethyl)-l-norvaline Dehydrogenase, domain 2"/>
    <property type="match status" value="1"/>
</dbReference>
<keyword evidence="2" id="KW-0520">NAD</keyword>
<dbReference type="AlphaFoldDB" id="A0A8T2SXL9"/>
<sequence>MASSITTVGFVIDGPLGSLLVTKLPRSAYHIQLCKVNPINEGDHKVPTISLCRSPKEAAEGASIICFAICDLQQLEEAIVGALTGIADGTVIILNGLISPSYLVNLEQRIAGSHKDVMLIDIYASINKHSELKLLASGNDKALEKARPILSALCNGWVVADGVLGTASKIQMVDKLLLGIQIAAAAEAMALGASAGLNTWDLYEIIINAAGNSYAFETRVPQMLENNDVSEMQMFTIENMIQVMDFILGEARKLLFPLPLSAIAHQYFHTGSSCGFSALPDASIAKVFL</sequence>
<dbReference type="OrthoDB" id="1705260at2759"/>
<reference evidence="5" key="1">
    <citation type="submission" date="2021-08" db="EMBL/GenBank/DDBJ databases">
        <title>WGS assembly of Ceratopteris richardii.</title>
        <authorList>
            <person name="Marchant D.B."/>
            <person name="Chen G."/>
            <person name="Jenkins J."/>
            <person name="Shu S."/>
            <person name="Leebens-Mack J."/>
            <person name="Grimwood J."/>
            <person name="Schmutz J."/>
            <person name="Soltis P."/>
            <person name="Soltis D."/>
            <person name="Chen Z.-H."/>
        </authorList>
    </citation>
    <scope>NUCLEOTIDE SEQUENCE</scope>
    <source>
        <strain evidence="5">Whitten #5841</strain>
        <tissue evidence="5">Leaf</tissue>
    </source>
</reference>
<feature type="domain" description="3-hydroxyisobutyrate dehydrogenase-like NAD-binding" evidence="4">
    <location>
        <begin position="165"/>
        <end position="284"/>
    </location>
</feature>
<proteinExistence type="predicted"/>
<dbReference type="InterPro" id="IPR015815">
    <property type="entry name" value="HIBADH-related"/>
</dbReference>
<evidence type="ECO:0000259" key="3">
    <source>
        <dbReference type="Pfam" id="PF03446"/>
    </source>
</evidence>
<organism evidence="5 6">
    <name type="scientific">Ceratopteris richardii</name>
    <name type="common">Triangle waterfern</name>
    <dbReference type="NCBI Taxonomy" id="49495"/>
    <lineage>
        <taxon>Eukaryota</taxon>
        <taxon>Viridiplantae</taxon>
        <taxon>Streptophyta</taxon>
        <taxon>Embryophyta</taxon>
        <taxon>Tracheophyta</taxon>
        <taxon>Polypodiopsida</taxon>
        <taxon>Polypodiidae</taxon>
        <taxon>Polypodiales</taxon>
        <taxon>Pteridineae</taxon>
        <taxon>Pteridaceae</taxon>
        <taxon>Parkerioideae</taxon>
        <taxon>Ceratopteris</taxon>
    </lineage>
</organism>
<dbReference type="Proteomes" id="UP000825935">
    <property type="component" value="Chromosome 17"/>
</dbReference>
<dbReference type="EMBL" id="CM035422">
    <property type="protein sequence ID" value="KAH7372820.1"/>
    <property type="molecule type" value="Genomic_DNA"/>
</dbReference>
<evidence type="ECO:0000313" key="6">
    <source>
        <dbReference type="Proteomes" id="UP000825935"/>
    </source>
</evidence>
<dbReference type="Pfam" id="PF03446">
    <property type="entry name" value="NAD_binding_2"/>
    <property type="match status" value="1"/>
</dbReference>
<evidence type="ECO:0000256" key="1">
    <source>
        <dbReference type="ARBA" id="ARBA00023002"/>
    </source>
</evidence>
<keyword evidence="6" id="KW-1185">Reference proteome</keyword>
<evidence type="ECO:0000313" key="5">
    <source>
        <dbReference type="EMBL" id="KAH7372820.1"/>
    </source>
</evidence>
<evidence type="ECO:0000256" key="2">
    <source>
        <dbReference type="ARBA" id="ARBA00023027"/>
    </source>
</evidence>
<dbReference type="GO" id="GO:0051287">
    <property type="term" value="F:NAD binding"/>
    <property type="evidence" value="ECO:0007669"/>
    <property type="project" value="InterPro"/>
</dbReference>
<comment type="caution">
    <text evidence="5">The sequence shown here is derived from an EMBL/GenBank/DDBJ whole genome shotgun (WGS) entry which is preliminary data.</text>
</comment>
<evidence type="ECO:0000259" key="4">
    <source>
        <dbReference type="Pfam" id="PF14833"/>
    </source>
</evidence>
<protein>
    <recommendedName>
        <fullName evidence="7">3-hydroxyisobutyrate dehydrogenase</fullName>
    </recommendedName>
</protein>
<dbReference type="SUPFAM" id="SSF48179">
    <property type="entry name" value="6-phosphogluconate dehydrogenase C-terminal domain-like"/>
    <property type="match status" value="1"/>
</dbReference>
<dbReference type="InterPro" id="IPR006115">
    <property type="entry name" value="6PGDH_NADP-bd"/>
</dbReference>
<dbReference type="InterPro" id="IPR008927">
    <property type="entry name" value="6-PGluconate_DH-like_C_sf"/>
</dbReference>
<dbReference type="GO" id="GO:0050661">
    <property type="term" value="F:NADP binding"/>
    <property type="evidence" value="ECO:0007669"/>
    <property type="project" value="InterPro"/>
</dbReference>
<dbReference type="PIRSF" id="PIRSF000103">
    <property type="entry name" value="HIBADH"/>
    <property type="match status" value="1"/>
</dbReference>
<dbReference type="InterPro" id="IPR029154">
    <property type="entry name" value="HIBADH-like_NADP-bd"/>
</dbReference>